<feature type="transmembrane region" description="Helical" evidence="6">
    <location>
        <begin position="50"/>
        <end position="73"/>
    </location>
</feature>
<reference evidence="7 8" key="1">
    <citation type="journal article" date="2019" name="G3 (Bethesda)">
        <title>Sequencing of a Wild Apple (Malus baccata) Genome Unravels the Differences Between Cultivated and Wild Apple Species Regarding Disease Resistance and Cold Tolerance.</title>
        <authorList>
            <person name="Chen X."/>
        </authorList>
    </citation>
    <scope>NUCLEOTIDE SEQUENCE [LARGE SCALE GENOMIC DNA]</scope>
    <source>
        <strain evidence="8">cv. Shandingzi</strain>
        <tissue evidence="7">Leaves</tissue>
    </source>
</reference>
<dbReference type="AlphaFoldDB" id="A0A540NMV8"/>
<dbReference type="GO" id="GO:0022857">
    <property type="term" value="F:transmembrane transporter activity"/>
    <property type="evidence" value="ECO:0007669"/>
    <property type="project" value="InterPro"/>
</dbReference>
<comment type="caution">
    <text evidence="7">The sequence shown here is derived from an EMBL/GenBank/DDBJ whole genome shotgun (WGS) entry which is preliminary data.</text>
</comment>
<evidence type="ECO:0000313" key="7">
    <source>
        <dbReference type="EMBL" id="TQE12368.1"/>
    </source>
</evidence>
<sequence>MVFLSNAINFVSYFWLSMHYSPATSANMVTNFKGTSFLLSIVGGFICDSLLTSFTTFIIFCAINLAGVILLAIQAQFPHLQPAVKAQSPTAGNSLTRIIKVPIFASTIMMNCCLSQVESFSVVQGSKMNRNLHNFEFTTESLNVRPLSIMLASIPYANGSNTKVTCLPLWRIGLGLTLASGSMSIAALVEAKRCEAAHNDVVLPVFWLG</sequence>
<evidence type="ECO:0000256" key="6">
    <source>
        <dbReference type="SAM" id="Phobius"/>
    </source>
</evidence>
<dbReference type="EMBL" id="VIEB01000020">
    <property type="protein sequence ID" value="TQE12368.1"/>
    <property type="molecule type" value="Genomic_DNA"/>
</dbReference>
<keyword evidence="8" id="KW-1185">Reference proteome</keyword>
<dbReference type="Proteomes" id="UP000315295">
    <property type="component" value="Unassembled WGS sequence"/>
</dbReference>
<evidence type="ECO:0000256" key="4">
    <source>
        <dbReference type="ARBA" id="ARBA00022989"/>
    </source>
</evidence>
<proteinExistence type="inferred from homology"/>
<dbReference type="PANTHER" id="PTHR11654">
    <property type="entry name" value="OLIGOPEPTIDE TRANSPORTER-RELATED"/>
    <property type="match status" value="1"/>
</dbReference>
<name>A0A540NMV8_MALBA</name>
<evidence type="ECO:0000256" key="5">
    <source>
        <dbReference type="ARBA" id="ARBA00023136"/>
    </source>
</evidence>
<protein>
    <submittedName>
        <fullName evidence="7">Uncharacterized protein</fullName>
    </submittedName>
</protein>
<dbReference type="InterPro" id="IPR000109">
    <property type="entry name" value="POT_fam"/>
</dbReference>
<evidence type="ECO:0000256" key="2">
    <source>
        <dbReference type="ARBA" id="ARBA00005982"/>
    </source>
</evidence>
<comment type="similarity">
    <text evidence="2">Belongs to the major facilitator superfamily. Proton-dependent oligopeptide transporter (POT/PTR) (TC 2.A.17) family.</text>
</comment>
<evidence type="ECO:0000256" key="1">
    <source>
        <dbReference type="ARBA" id="ARBA00004141"/>
    </source>
</evidence>
<dbReference type="Pfam" id="PF00854">
    <property type="entry name" value="PTR2"/>
    <property type="match status" value="1"/>
</dbReference>
<dbReference type="Gene3D" id="1.20.1250.20">
    <property type="entry name" value="MFS general substrate transporter like domains"/>
    <property type="match status" value="2"/>
</dbReference>
<accession>A0A540NMV8</accession>
<keyword evidence="4 6" id="KW-1133">Transmembrane helix</keyword>
<keyword evidence="3 6" id="KW-0812">Transmembrane</keyword>
<comment type="subcellular location">
    <subcellularLocation>
        <location evidence="1">Membrane</location>
        <topology evidence="1">Multi-pass membrane protein</topology>
    </subcellularLocation>
</comment>
<keyword evidence="5 6" id="KW-0472">Membrane</keyword>
<evidence type="ECO:0000313" key="8">
    <source>
        <dbReference type="Proteomes" id="UP000315295"/>
    </source>
</evidence>
<evidence type="ECO:0000256" key="3">
    <source>
        <dbReference type="ARBA" id="ARBA00022692"/>
    </source>
</evidence>
<dbReference type="GO" id="GO:0016020">
    <property type="term" value="C:membrane"/>
    <property type="evidence" value="ECO:0007669"/>
    <property type="project" value="UniProtKB-SubCell"/>
</dbReference>
<gene>
    <name evidence="7" type="ORF">C1H46_002021</name>
</gene>
<organism evidence="7 8">
    <name type="scientific">Malus baccata</name>
    <name type="common">Siberian crab apple</name>
    <name type="synonym">Pyrus baccata</name>
    <dbReference type="NCBI Taxonomy" id="106549"/>
    <lineage>
        <taxon>Eukaryota</taxon>
        <taxon>Viridiplantae</taxon>
        <taxon>Streptophyta</taxon>
        <taxon>Embryophyta</taxon>
        <taxon>Tracheophyta</taxon>
        <taxon>Spermatophyta</taxon>
        <taxon>Magnoliopsida</taxon>
        <taxon>eudicotyledons</taxon>
        <taxon>Gunneridae</taxon>
        <taxon>Pentapetalae</taxon>
        <taxon>rosids</taxon>
        <taxon>fabids</taxon>
        <taxon>Rosales</taxon>
        <taxon>Rosaceae</taxon>
        <taxon>Amygdaloideae</taxon>
        <taxon>Maleae</taxon>
        <taxon>Malus</taxon>
    </lineage>
</organism>
<dbReference type="InterPro" id="IPR036259">
    <property type="entry name" value="MFS_trans_sf"/>
</dbReference>